<sequence length="59" mass="6485">MVHELIGIEDNKVDLKHLGKSPKDQQEVVLSSEQVSCILYSDTSIISSFNIPAKTSQIA</sequence>
<evidence type="ECO:0000313" key="2">
    <source>
        <dbReference type="Proteomes" id="UP001419268"/>
    </source>
</evidence>
<dbReference type="EMBL" id="JBBNAG010000008">
    <property type="protein sequence ID" value="KAK9112521.1"/>
    <property type="molecule type" value="Genomic_DNA"/>
</dbReference>
<keyword evidence="2" id="KW-1185">Reference proteome</keyword>
<dbReference type="Proteomes" id="UP001419268">
    <property type="component" value="Unassembled WGS sequence"/>
</dbReference>
<proteinExistence type="predicted"/>
<name>A0AAP0IBW0_9MAGN</name>
<organism evidence="1 2">
    <name type="scientific">Stephania cephalantha</name>
    <dbReference type="NCBI Taxonomy" id="152367"/>
    <lineage>
        <taxon>Eukaryota</taxon>
        <taxon>Viridiplantae</taxon>
        <taxon>Streptophyta</taxon>
        <taxon>Embryophyta</taxon>
        <taxon>Tracheophyta</taxon>
        <taxon>Spermatophyta</taxon>
        <taxon>Magnoliopsida</taxon>
        <taxon>Ranunculales</taxon>
        <taxon>Menispermaceae</taxon>
        <taxon>Menispermoideae</taxon>
        <taxon>Cissampelideae</taxon>
        <taxon>Stephania</taxon>
    </lineage>
</organism>
<protein>
    <submittedName>
        <fullName evidence="1">Uncharacterized protein</fullName>
    </submittedName>
</protein>
<dbReference type="AlphaFoldDB" id="A0AAP0IBW0"/>
<gene>
    <name evidence="1" type="ORF">Scep_020040</name>
</gene>
<reference evidence="1 2" key="1">
    <citation type="submission" date="2024-01" db="EMBL/GenBank/DDBJ databases">
        <title>Genome assemblies of Stephania.</title>
        <authorList>
            <person name="Yang L."/>
        </authorList>
    </citation>
    <scope>NUCLEOTIDE SEQUENCE [LARGE SCALE GENOMIC DNA]</scope>
    <source>
        <strain evidence="1">JXDWG</strain>
        <tissue evidence="1">Leaf</tissue>
    </source>
</reference>
<evidence type="ECO:0000313" key="1">
    <source>
        <dbReference type="EMBL" id="KAK9112521.1"/>
    </source>
</evidence>
<comment type="caution">
    <text evidence="1">The sequence shown here is derived from an EMBL/GenBank/DDBJ whole genome shotgun (WGS) entry which is preliminary data.</text>
</comment>
<accession>A0AAP0IBW0</accession>